<accession>A0A6M2E9Q4</accession>
<feature type="compositionally biased region" description="Basic and acidic residues" evidence="1">
    <location>
        <begin position="98"/>
        <end position="108"/>
    </location>
</feature>
<feature type="compositionally biased region" description="Polar residues" evidence="1">
    <location>
        <begin position="552"/>
        <end position="571"/>
    </location>
</feature>
<feature type="region of interest" description="Disordered" evidence="1">
    <location>
        <begin position="544"/>
        <end position="571"/>
    </location>
</feature>
<feature type="region of interest" description="Disordered" evidence="1">
    <location>
        <begin position="789"/>
        <end position="849"/>
    </location>
</feature>
<dbReference type="AlphaFoldDB" id="A0A6M2E9Q4"/>
<sequence>MEHPGSDSGNRTEASKASPRSSPDVVRLGNTTLSVKPDGIDYHSKGTVTLIADHSDARNLHSLADGVSISSNKPSPKESLESSLETRNVESQTQTQSEIDKTKVKGEEVCNMQIDPPVSEASSLKYLSSSNEQELNSSAAGASHEKDVSQCGGVMPQDISENSLPVREEENADGSCENGLIGSSVVMEEPLKSEAGNEVEASQVGVVVLKDFSENTDGSCENGLVGSSEVMEEPHNTEAGNEAEASQVDAVVLKDFSENTDGSCENSLVGSFAVMEEPHKTEAGNEAEASQVDAVVLKDFSENTDGSCENCLVGSSAVMEEPHKTEAGNEAEASQVGAVVLKDFSENTDSSCENGLVGSSAVMEEPHKTEAGNEASQVGVVVPQDFSENTVLPSSPLVGEEEKDSRTFDQGLAGSSIEPEMSSVAQLTSKKDVSNADVIVSEITPEHTVLPQSSLEAEENLKGSLENDLACHPVVPGEEKGSEAEIDDQMGTLKVSESAPEIFDPRPSSLVLEEEEQVKGSSENGAPCHSVILQKSGGLEAEAGEQLDASHADTSVPENASENMVSPRSSLASEAPMVEGLLEKDTFGSSVVLEASKGSATNEDQAIPSQVDGIMLETNVVLPSSFIGMQESEIKSSSENQVDSSVAEKLKTSVIEEGSQGILSEVGGIVPETSLVNSVVPSSSETAVENVNCLSEKSSHSILLALEEPKQFETENSNQIVVCEPMTGPEDSLENMCQPSCSLSMDADKVEGYPEKSPCGIAVQVKESKGAEIENVESHVASMVYESQVAGTESEHTQVGSIGPEDTFGNTDISTSSSRMQEDTIGGSSHNIPGESKRPETDDQTQFGS</sequence>
<evidence type="ECO:0000256" key="1">
    <source>
        <dbReference type="SAM" id="MobiDB-lite"/>
    </source>
</evidence>
<evidence type="ECO:0000313" key="2">
    <source>
        <dbReference type="EMBL" id="NUU81850.1"/>
    </source>
</evidence>
<name>A0A6M2E9Q4_9ROSI</name>
<organism evidence="2">
    <name type="scientific">Populus davidiana</name>
    <dbReference type="NCBI Taxonomy" id="266767"/>
    <lineage>
        <taxon>Eukaryota</taxon>
        <taxon>Viridiplantae</taxon>
        <taxon>Streptophyta</taxon>
        <taxon>Embryophyta</taxon>
        <taxon>Tracheophyta</taxon>
        <taxon>Spermatophyta</taxon>
        <taxon>Magnoliopsida</taxon>
        <taxon>eudicotyledons</taxon>
        <taxon>Gunneridae</taxon>
        <taxon>Pentapetalae</taxon>
        <taxon>rosids</taxon>
        <taxon>fabids</taxon>
        <taxon>Malpighiales</taxon>
        <taxon>Salicaceae</taxon>
        <taxon>Saliceae</taxon>
        <taxon>Populus</taxon>
    </lineage>
</organism>
<feature type="compositionally biased region" description="Polar residues" evidence="1">
    <location>
        <begin position="808"/>
        <end position="819"/>
    </location>
</feature>
<feature type="region of interest" description="Disordered" evidence="1">
    <location>
        <begin position="1"/>
        <end position="43"/>
    </location>
</feature>
<reference evidence="2" key="1">
    <citation type="submission" date="2020-03" db="EMBL/GenBank/DDBJ databases">
        <authorList>
            <person name="Zhang R."/>
        </authorList>
    </citation>
    <scope>NUCLEOTIDE SEQUENCE</scope>
</reference>
<feature type="region of interest" description="Disordered" evidence="1">
    <location>
        <begin position="65"/>
        <end position="108"/>
    </location>
</feature>
<feature type="compositionally biased region" description="Polar residues" evidence="1">
    <location>
        <begin position="85"/>
        <end position="97"/>
    </location>
</feature>
<dbReference type="EMBL" id="GILB01001517">
    <property type="protein sequence ID" value="NUU81850.1"/>
    <property type="molecule type" value="Transcribed_RNA"/>
</dbReference>
<protein>
    <submittedName>
        <fullName evidence="2">Uncharacterized protein</fullName>
    </submittedName>
</protein>
<proteinExistence type="predicted"/>